<dbReference type="RefSeq" id="WP_255134986.1">
    <property type="nucleotide sequence ID" value="NZ_JANDBC010000002.1"/>
</dbReference>
<protein>
    <submittedName>
        <fullName evidence="6">LysR substrate-binding domain-containing protein</fullName>
    </submittedName>
</protein>
<accession>A0A9X2L4F8</accession>
<dbReference type="SUPFAM" id="SSF53850">
    <property type="entry name" value="Periplasmic binding protein-like II"/>
    <property type="match status" value="1"/>
</dbReference>
<dbReference type="InterPro" id="IPR000847">
    <property type="entry name" value="LysR_HTH_N"/>
</dbReference>
<dbReference type="SUPFAM" id="SSF46785">
    <property type="entry name" value="Winged helix' DNA-binding domain"/>
    <property type="match status" value="1"/>
</dbReference>
<comment type="similarity">
    <text evidence="1">Belongs to the LysR transcriptional regulatory family.</text>
</comment>
<evidence type="ECO:0000256" key="4">
    <source>
        <dbReference type="ARBA" id="ARBA00023163"/>
    </source>
</evidence>
<dbReference type="InterPro" id="IPR036390">
    <property type="entry name" value="WH_DNA-bd_sf"/>
</dbReference>
<keyword evidence="3" id="KW-0238">DNA-binding</keyword>
<evidence type="ECO:0000256" key="1">
    <source>
        <dbReference type="ARBA" id="ARBA00009437"/>
    </source>
</evidence>
<dbReference type="Proteomes" id="UP001139125">
    <property type="component" value="Unassembled WGS sequence"/>
</dbReference>
<dbReference type="Pfam" id="PF00126">
    <property type="entry name" value="HTH_1"/>
    <property type="match status" value="1"/>
</dbReference>
<dbReference type="Gene3D" id="1.10.10.10">
    <property type="entry name" value="Winged helix-like DNA-binding domain superfamily/Winged helix DNA-binding domain"/>
    <property type="match status" value="1"/>
</dbReference>
<dbReference type="GO" id="GO:0005829">
    <property type="term" value="C:cytosol"/>
    <property type="evidence" value="ECO:0007669"/>
    <property type="project" value="TreeGrafter"/>
</dbReference>
<evidence type="ECO:0000313" key="6">
    <source>
        <dbReference type="EMBL" id="MCP9292112.1"/>
    </source>
</evidence>
<dbReference type="PROSITE" id="PS50931">
    <property type="entry name" value="HTH_LYSR"/>
    <property type="match status" value="1"/>
</dbReference>
<gene>
    <name evidence="6" type="ORF">NM125_11030</name>
</gene>
<dbReference type="GO" id="GO:0003700">
    <property type="term" value="F:DNA-binding transcription factor activity"/>
    <property type="evidence" value="ECO:0007669"/>
    <property type="project" value="InterPro"/>
</dbReference>
<proteinExistence type="inferred from homology"/>
<keyword evidence="4" id="KW-0804">Transcription</keyword>
<comment type="caution">
    <text evidence="6">The sequence shown here is derived from an EMBL/GenBank/DDBJ whole genome shotgun (WGS) entry which is preliminary data.</text>
</comment>
<feature type="domain" description="HTH lysR-type" evidence="5">
    <location>
        <begin position="1"/>
        <end position="58"/>
    </location>
</feature>
<dbReference type="InterPro" id="IPR050950">
    <property type="entry name" value="HTH-type_LysR_regulators"/>
</dbReference>
<evidence type="ECO:0000256" key="2">
    <source>
        <dbReference type="ARBA" id="ARBA00023015"/>
    </source>
</evidence>
<organism evidence="6 7">
    <name type="scientific">Gracilimonas sediminicola</name>
    <dbReference type="NCBI Taxonomy" id="2952158"/>
    <lineage>
        <taxon>Bacteria</taxon>
        <taxon>Pseudomonadati</taxon>
        <taxon>Balneolota</taxon>
        <taxon>Balneolia</taxon>
        <taxon>Balneolales</taxon>
        <taxon>Balneolaceae</taxon>
        <taxon>Gracilimonas</taxon>
    </lineage>
</organism>
<dbReference type="InterPro" id="IPR036388">
    <property type="entry name" value="WH-like_DNA-bd_sf"/>
</dbReference>
<dbReference type="PANTHER" id="PTHR30419:SF29">
    <property type="entry name" value="LYSR-FAMILY TRANSCRIPTIONAL REGULATOR"/>
    <property type="match status" value="1"/>
</dbReference>
<dbReference type="PRINTS" id="PR00039">
    <property type="entry name" value="HTHLYSR"/>
</dbReference>
<dbReference type="InterPro" id="IPR005119">
    <property type="entry name" value="LysR_subst-bd"/>
</dbReference>
<dbReference type="AlphaFoldDB" id="A0A9X2L4F8"/>
<evidence type="ECO:0000313" key="7">
    <source>
        <dbReference type="Proteomes" id="UP001139125"/>
    </source>
</evidence>
<dbReference type="Gene3D" id="3.40.190.10">
    <property type="entry name" value="Periplasmic binding protein-like II"/>
    <property type="match status" value="2"/>
</dbReference>
<dbReference type="FunFam" id="1.10.10.10:FF:000001">
    <property type="entry name" value="LysR family transcriptional regulator"/>
    <property type="match status" value="1"/>
</dbReference>
<dbReference type="Pfam" id="PF03466">
    <property type="entry name" value="LysR_substrate"/>
    <property type="match status" value="1"/>
</dbReference>
<name>A0A9X2L4F8_9BACT</name>
<dbReference type="EMBL" id="JANDBC010000002">
    <property type="protein sequence ID" value="MCP9292112.1"/>
    <property type="molecule type" value="Genomic_DNA"/>
</dbReference>
<dbReference type="CDD" id="cd08411">
    <property type="entry name" value="PBP2_OxyR"/>
    <property type="match status" value="1"/>
</dbReference>
<dbReference type="GO" id="GO:0003677">
    <property type="term" value="F:DNA binding"/>
    <property type="evidence" value="ECO:0007669"/>
    <property type="project" value="UniProtKB-KW"/>
</dbReference>
<reference evidence="6" key="1">
    <citation type="submission" date="2022-06" db="EMBL/GenBank/DDBJ databases">
        <title>Gracilimonas sp. CAU 1638 isolated from sea sediment.</title>
        <authorList>
            <person name="Kim W."/>
        </authorList>
    </citation>
    <scope>NUCLEOTIDE SEQUENCE</scope>
    <source>
        <strain evidence="6">CAU 1638</strain>
    </source>
</reference>
<dbReference type="PANTHER" id="PTHR30419">
    <property type="entry name" value="HTH-TYPE TRANSCRIPTIONAL REGULATOR YBHD"/>
    <property type="match status" value="1"/>
</dbReference>
<evidence type="ECO:0000256" key="3">
    <source>
        <dbReference type="ARBA" id="ARBA00023125"/>
    </source>
</evidence>
<keyword evidence="7" id="KW-1185">Reference proteome</keyword>
<evidence type="ECO:0000259" key="5">
    <source>
        <dbReference type="PROSITE" id="PS50931"/>
    </source>
</evidence>
<keyword evidence="2" id="KW-0805">Transcription regulation</keyword>
<sequence>MTLTQLSYIVAVDKHRHFATAAQKIYITQPTLSMQIQKLEDELGVLIFDRSKTPVVPTAMGEEIIEQAKLILSGAKHIEDMVAVQGDNLKGTFRVGIIPTIAPYLVPLFLKSFVDTYPEVELIFEEALTAEVLKGLNEDYFDVGIIATPTDKHMYEKDLFLEPFLGYVSVDHELAKKDKLCIDDLYKEDLWLLNEGHCFRDQTIKICKQNNEKLNKAPIIFESGNLETLKRLVEQNFGITLMPYLAMDDYDTKCANGVVKQFEDPIPSRKIRLVYSREFLKKNLIEAFADLIKQSIPEELESQEEAMVIE</sequence>